<evidence type="ECO:0000259" key="2">
    <source>
        <dbReference type="PROSITE" id="PS51168"/>
    </source>
</evidence>
<gene>
    <name evidence="3" type="ORF">QID03_12060</name>
</gene>
<dbReference type="PROSITE" id="PS51168">
    <property type="entry name" value="CHORISMATE_MUT_2"/>
    <property type="match status" value="1"/>
</dbReference>
<dbReference type="InterPro" id="IPR036979">
    <property type="entry name" value="CM_dom_sf"/>
</dbReference>
<dbReference type="Proteomes" id="UP001529245">
    <property type="component" value="Unassembled WGS sequence"/>
</dbReference>
<organism evidence="3 4">
    <name type="scientific">Alicyclobacillus sendaiensis PA2</name>
    <dbReference type="NCBI Taxonomy" id="3029425"/>
    <lineage>
        <taxon>Bacteria</taxon>
        <taxon>Bacillati</taxon>
        <taxon>Bacillota</taxon>
        <taxon>Bacilli</taxon>
        <taxon>Bacillales</taxon>
        <taxon>Alicyclobacillaceae</taxon>
        <taxon>Alicyclobacillus</taxon>
    </lineage>
</organism>
<sequence>MQRPHSEDIDELRQAIDRIDEHILTLLARRFSIADEIAEHKARRGQAIVQPERAQQVRARYVQSGALLGLSPTFLAALWQLVHDESCRRQAEHMKALERSEQSG</sequence>
<dbReference type="EMBL" id="JASGCB010000025">
    <property type="protein sequence ID" value="MDI9260898.1"/>
    <property type="molecule type" value="Genomic_DNA"/>
</dbReference>
<keyword evidence="4" id="KW-1185">Reference proteome</keyword>
<protein>
    <submittedName>
        <fullName evidence="3">Chorismate mutase</fullName>
    </submittedName>
</protein>
<name>A0ABT6Y0P8_ALISE</name>
<comment type="caution">
    <text evidence="3">The sequence shown here is derived from an EMBL/GenBank/DDBJ whole genome shotgun (WGS) entry which is preliminary data.</text>
</comment>
<reference evidence="3 4" key="1">
    <citation type="submission" date="2023-04" db="EMBL/GenBank/DDBJ databases">
        <title>A. sendaiensis sub sp. chiapanensis a novel subspecie with specific adaptation in bacterial cell wall isolated from an active volcano.</title>
        <authorList>
            <person name="Alvarez Gutierrez P.E."/>
            <person name="Ortiz Cortes L.Y."/>
        </authorList>
    </citation>
    <scope>NUCLEOTIDE SEQUENCE [LARGE SCALE GENOMIC DNA]</scope>
    <source>
        <strain evidence="3 4">PA2</strain>
    </source>
</reference>
<dbReference type="InterPro" id="IPR002701">
    <property type="entry name" value="CM_II_prokaryot"/>
</dbReference>
<dbReference type="Pfam" id="PF01817">
    <property type="entry name" value="CM_2"/>
    <property type="match status" value="1"/>
</dbReference>
<dbReference type="SUPFAM" id="SSF48600">
    <property type="entry name" value="Chorismate mutase II"/>
    <property type="match status" value="1"/>
</dbReference>
<dbReference type="RefSeq" id="WP_283204323.1">
    <property type="nucleotide sequence ID" value="NZ_JASGCB010000025.1"/>
</dbReference>
<accession>A0ABT6Y0P8</accession>
<proteinExistence type="predicted"/>
<dbReference type="SMART" id="SM00830">
    <property type="entry name" value="CM_2"/>
    <property type="match status" value="1"/>
</dbReference>
<dbReference type="InterPro" id="IPR051331">
    <property type="entry name" value="Chorismate_mutase-related"/>
</dbReference>
<evidence type="ECO:0000313" key="4">
    <source>
        <dbReference type="Proteomes" id="UP001529245"/>
    </source>
</evidence>
<dbReference type="PANTHER" id="PTHR38041:SF1">
    <property type="entry name" value="CHORISMATE MUTASE"/>
    <property type="match status" value="1"/>
</dbReference>
<dbReference type="Gene3D" id="1.20.59.10">
    <property type="entry name" value="Chorismate mutase"/>
    <property type="match status" value="1"/>
</dbReference>
<dbReference type="PANTHER" id="PTHR38041">
    <property type="entry name" value="CHORISMATE MUTASE"/>
    <property type="match status" value="1"/>
</dbReference>
<feature type="domain" description="Chorismate mutase" evidence="2">
    <location>
        <begin position="3"/>
        <end position="94"/>
    </location>
</feature>
<evidence type="ECO:0000313" key="3">
    <source>
        <dbReference type="EMBL" id="MDI9260898.1"/>
    </source>
</evidence>
<keyword evidence="1" id="KW-0413">Isomerase</keyword>
<evidence type="ECO:0000256" key="1">
    <source>
        <dbReference type="ARBA" id="ARBA00023235"/>
    </source>
</evidence>
<dbReference type="InterPro" id="IPR036263">
    <property type="entry name" value="Chorismate_II_sf"/>
</dbReference>